<feature type="compositionally biased region" description="Low complexity" evidence="1">
    <location>
        <begin position="92"/>
        <end position="113"/>
    </location>
</feature>
<name>A0A835ZQ34_SHEEP</name>
<comment type="caution">
    <text evidence="2">The sequence shown here is derived from an EMBL/GenBank/DDBJ whole genome shotgun (WGS) entry which is preliminary data.</text>
</comment>
<dbReference type="AlphaFoldDB" id="A0A835ZQ34"/>
<dbReference type="EMBL" id="JAEMGP010000017">
    <property type="protein sequence ID" value="KAG5198780.1"/>
    <property type="molecule type" value="Genomic_DNA"/>
</dbReference>
<feature type="region of interest" description="Disordered" evidence="1">
    <location>
        <begin position="87"/>
        <end position="163"/>
    </location>
</feature>
<reference evidence="2 3" key="1">
    <citation type="submission" date="2020-12" db="EMBL/GenBank/DDBJ databases">
        <title>De novo assembly of Tibetan sheep genome.</title>
        <authorList>
            <person name="Li X."/>
        </authorList>
    </citation>
    <scope>NUCLEOTIDE SEQUENCE [LARGE SCALE GENOMIC DNA]</scope>
    <source>
        <tissue evidence="2">Heart</tissue>
    </source>
</reference>
<dbReference type="Proteomes" id="UP000664991">
    <property type="component" value="Chromosome 17"/>
</dbReference>
<evidence type="ECO:0000256" key="1">
    <source>
        <dbReference type="SAM" id="MobiDB-lite"/>
    </source>
</evidence>
<evidence type="ECO:0000313" key="2">
    <source>
        <dbReference type="EMBL" id="KAG5198780.1"/>
    </source>
</evidence>
<protein>
    <submittedName>
        <fullName evidence="2">Uncharacterized protein</fullName>
    </submittedName>
</protein>
<organism evidence="2 3">
    <name type="scientific">Ovis aries</name>
    <name type="common">Sheep</name>
    <dbReference type="NCBI Taxonomy" id="9940"/>
    <lineage>
        <taxon>Eukaryota</taxon>
        <taxon>Metazoa</taxon>
        <taxon>Chordata</taxon>
        <taxon>Craniata</taxon>
        <taxon>Vertebrata</taxon>
        <taxon>Euteleostomi</taxon>
        <taxon>Mammalia</taxon>
        <taxon>Eutheria</taxon>
        <taxon>Laurasiatheria</taxon>
        <taxon>Artiodactyla</taxon>
        <taxon>Ruminantia</taxon>
        <taxon>Pecora</taxon>
        <taxon>Bovidae</taxon>
        <taxon>Caprinae</taxon>
        <taxon>Ovis</taxon>
    </lineage>
</organism>
<gene>
    <name evidence="2" type="ORF">JEQ12_007376</name>
</gene>
<accession>A0A835ZQ34</accession>
<proteinExistence type="predicted"/>
<evidence type="ECO:0000313" key="3">
    <source>
        <dbReference type="Proteomes" id="UP000664991"/>
    </source>
</evidence>
<sequence length="163" mass="17249">MLRRTDAAARSARTASLLPRRLRSSASSYFRKACSVSVSSVCDVKTEKLRLQRALSSRKVLCGHEGHVLPGHHPEARVIIQLPPSASTMAPSSVCSSHSKSPGQLSQEGLLAEELSEGERDRETQQVTLSEADTERTGGQGGGAAGSADGAGEATLFPPPRSW</sequence>